<proteinExistence type="predicted"/>
<dbReference type="InterPro" id="IPR041242">
    <property type="entry name" value="HNHc_6"/>
</dbReference>
<dbReference type="Pfam" id="PF16784">
    <property type="entry name" value="HNHc_6"/>
    <property type="match status" value="1"/>
</dbReference>
<sequence>MPQAMGRVLEIKDNIVTIELTQSDQLQYLVSNGEVGLLYDDGRHITAAQQHKIYALLGEIDRWAGNYLPELTKTQMKEQYALYSGIYDGFSLANCSETVATNFIEYLIDFCLAWNVPFLTRTLDEVQGQYGWERTCLKYKKCCICGNHADVAHVHAVGIGRDRNHIKHIGNQVMPLCRVHHNQQHNIGIYSFMAKYHIKGVRVTPDVAAMLRLGDWRTEPGDPITLTEAQNEEI</sequence>
<reference evidence="1 5" key="2">
    <citation type="submission" date="2018-10" db="EMBL/GenBank/DDBJ databases">
        <title>Genome seuquencing of Lactobacillus species.</title>
        <authorList>
            <person name="Baek C."/>
            <person name="Yi H."/>
        </authorList>
    </citation>
    <scope>NUCLEOTIDE SEQUENCE [LARGE SCALE GENOMIC DNA]</scope>
    <source>
        <strain evidence="1 5">DSM 10667</strain>
    </source>
</reference>
<keyword evidence="4" id="KW-1185">Reference proteome</keyword>
<dbReference type="RefSeq" id="WP_056988242.1">
    <property type="nucleotide sequence ID" value="NZ_BDOR01000004.1"/>
</dbReference>
<evidence type="ECO:0000313" key="2">
    <source>
        <dbReference type="EMBL" id="AYJ38951.1"/>
    </source>
</evidence>
<organism evidence="1 5">
    <name type="scientific">Lactiplantibacillus paraplantarum</name>
    <dbReference type="NCBI Taxonomy" id="60520"/>
    <lineage>
        <taxon>Bacteria</taxon>
        <taxon>Bacillati</taxon>
        <taxon>Bacillota</taxon>
        <taxon>Bacilli</taxon>
        <taxon>Lactobacillales</taxon>
        <taxon>Lactobacillaceae</taxon>
        <taxon>Lactiplantibacillus</taxon>
    </lineage>
</organism>
<dbReference type="AlphaFoldDB" id="A0AAD0TQK1"/>
<evidence type="ECO:0000313" key="4">
    <source>
        <dbReference type="Proteomes" id="UP000236162"/>
    </source>
</evidence>
<accession>A0AAD0TQK1</accession>
<dbReference type="EMBL" id="CP032744">
    <property type="protein sequence ID" value="AYJ38951.1"/>
    <property type="molecule type" value="Genomic_DNA"/>
</dbReference>
<dbReference type="Proteomes" id="UP000236162">
    <property type="component" value="Unassembled WGS sequence"/>
</dbReference>
<dbReference type="EMBL" id="BDOR01000004">
    <property type="protein sequence ID" value="GBF01675.1"/>
    <property type="molecule type" value="Genomic_DNA"/>
</dbReference>
<name>A0AAD0TQK1_9LACO</name>
<gene>
    <name evidence="1" type="ORF">LP667_08740</name>
    <name evidence="2" type="ORF">LP667_09035</name>
    <name evidence="3" type="ORF">LPPLD21_01207</name>
</gene>
<evidence type="ECO:0000313" key="5">
    <source>
        <dbReference type="Proteomes" id="UP000277896"/>
    </source>
</evidence>
<dbReference type="Proteomes" id="UP000277896">
    <property type="component" value="Chromosome"/>
</dbReference>
<protein>
    <recommendedName>
        <fullName evidence="6">Phage protein</fullName>
    </recommendedName>
</protein>
<reference evidence="3 4" key="1">
    <citation type="submission" date="2017-04" db="EMBL/GenBank/DDBJ databases">
        <title>In vitro and in silico characterization of Lactobacillus paraplantarum D2-1, a starter culture for soymilk fermentation.</title>
        <authorList>
            <person name="Endo A."/>
            <person name="Sasaki F."/>
            <person name="Maeno S."/>
            <person name="Kanesaki Y."/>
            <person name="Kubota E."/>
            <person name="Torres G.A."/>
            <person name="Tomita S."/>
            <person name="Nakagawa J."/>
        </authorList>
    </citation>
    <scope>NUCLEOTIDE SEQUENCE [LARGE SCALE GENOMIC DNA]</scope>
    <source>
        <strain evidence="3 4">D2-1</strain>
    </source>
</reference>
<evidence type="ECO:0008006" key="6">
    <source>
        <dbReference type="Google" id="ProtNLM"/>
    </source>
</evidence>
<dbReference type="EMBL" id="CP032744">
    <property type="protein sequence ID" value="AYJ38897.1"/>
    <property type="molecule type" value="Genomic_DNA"/>
</dbReference>
<evidence type="ECO:0000313" key="1">
    <source>
        <dbReference type="EMBL" id="AYJ38897.1"/>
    </source>
</evidence>
<evidence type="ECO:0000313" key="3">
    <source>
        <dbReference type="EMBL" id="GBF01675.1"/>
    </source>
</evidence>